<dbReference type="RefSeq" id="XP_041185991.1">
    <property type="nucleotide sequence ID" value="XM_041333726.1"/>
</dbReference>
<gene>
    <name evidence="1" type="ORF">BJ212DRAFT_1305176</name>
</gene>
<name>A0A9P7DR69_9AGAM</name>
<dbReference type="Proteomes" id="UP000807769">
    <property type="component" value="Unassembled WGS sequence"/>
</dbReference>
<organism evidence="1 2">
    <name type="scientific">Suillus subaureus</name>
    <dbReference type="NCBI Taxonomy" id="48587"/>
    <lineage>
        <taxon>Eukaryota</taxon>
        <taxon>Fungi</taxon>
        <taxon>Dikarya</taxon>
        <taxon>Basidiomycota</taxon>
        <taxon>Agaricomycotina</taxon>
        <taxon>Agaricomycetes</taxon>
        <taxon>Agaricomycetidae</taxon>
        <taxon>Boletales</taxon>
        <taxon>Suillineae</taxon>
        <taxon>Suillaceae</taxon>
        <taxon>Suillus</taxon>
    </lineage>
</organism>
<evidence type="ECO:0000313" key="1">
    <source>
        <dbReference type="EMBL" id="KAG1801096.1"/>
    </source>
</evidence>
<sequence>MQSRATMTGSQTMITVSCGIQLAFLQTQFLEAHEIQELEWGIKASLKSYQLALQWHEDNVGIWIEPDMDIDLPMSSASGTYGCVDTAMEDDELTKNKIQSLAVILVRNIASGKSKGHQSPKRRRLIHGLQKNCGQVHKCMHLAFQTALICINVNDMVLLVQSPDRPVRQMIHFR</sequence>
<dbReference type="AlphaFoldDB" id="A0A9P7DR69"/>
<dbReference type="PROSITE" id="PS51257">
    <property type="entry name" value="PROKAR_LIPOPROTEIN"/>
    <property type="match status" value="1"/>
</dbReference>
<dbReference type="OrthoDB" id="2613314at2759"/>
<proteinExistence type="predicted"/>
<dbReference type="GeneID" id="64627743"/>
<accession>A0A9P7DR69</accession>
<dbReference type="EMBL" id="JABBWG010000103">
    <property type="protein sequence ID" value="KAG1801096.1"/>
    <property type="molecule type" value="Genomic_DNA"/>
</dbReference>
<keyword evidence="2" id="KW-1185">Reference proteome</keyword>
<reference evidence="1" key="1">
    <citation type="journal article" date="2020" name="New Phytol.">
        <title>Comparative genomics reveals dynamic genome evolution in host specialist ectomycorrhizal fungi.</title>
        <authorList>
            <person name="Lofgren L.A."/>
            <person name="Nguyen N.H."/>
            <person name="Vilgalys R."/>
            <person name="Ruytinx J."/>
            <person name="Liao H.L."/>
            <person name="Branco S."/>
            <person name="Kuo A."/>
            <person name="LaButti K."/>
            <person name="Lipzen A."/>
            <person name="Andreopoulos W."/>
            <person name="Pangilinan J."/>
            <person name="Riley R."/>
            <person name="Hundley H."/>
            <person name="Na H."/>
            <person name="Barry K."/>
            <person name="Grigoriev I.V."/>
            <person name="Stajich J.E."/>
            <person name="Kennedy P.G."/>
        </authorList>
    </citation>
    <scope>NUCLEOTIDE SEQUENCE</scope>
    <source>
        <strain evidence="1">MN1</strain>
    </source>
</reference>
<protein>
    <submittedName>
        <fullName evidence="1">Uncharacterized protein</fullName>
    </submittedName>
</protein>
<comment type="caution">
    <text evidence="1">The sequence shown here is derived from an EMBL/GenBank/DDBJ whole genome shotgun (WGS) entry which is preliminary data.</text>
</comment>
<evidence type="ECO:0000313" key="2">
    <source>
        <dbReference type="Proteomes" id="UP000807769"/>
    </source>
</evidence>